<accession>A0ABQ9DHZ7</accession>
<evidence type="ECO:0000313" key="3">
    <source>
        <dbReference type="Proteomes" id="UP001145742"/>
    </source>
</evidence>
<feature type="compositionally biased region" description="Acidic residues" evidence="1">
    <location>
        <begin position="191"/>
        <end position="203"/>
    </location>
</feature>
<name>A0ABQ9DHZ7_9PASS</name>
<evidence type="ECO:0000256" key="1">
    <source>
        <dbReference type="SAM" id="MobiDB-lite"/>
    </source>
</evidence>
<gene>
    <name evidence="2" type="ORF">WISP_37416</name>
</gene>
<reference evidence="2" key="1">
    <citation type="submission" date="2019-10" db="EMBL/GenBank/DDBJ databases">
        <authorList>
            <person name="Soares A.E.R."/>
            <person name="Aleixo A."/>
            <person name="Schneider P."/>
            <person name="Miyaki C.Y."/>
            <person name="Schneider M.P."/>
            <person name="Mello C."/>
            <person name="Vasconcelos A.T.R."/>
        </authorList>
    </citation>
    <scope>NUCLEOTIDE SEQUENCE</scope>
    <source>
        <tissue evidence="2">Muscle</tissue>
    </source>
</reference>
<sequence>MEGDSLGFMEDQQQFKLGSSPEKVRPLTSSDPSSFSSRFLCQLFQLSFVQYLLKLLQRASIWLGFVLPVETMTNQLHPTQSPPRPGRLARRLRGRLERLLLSVVPTRIQNLLGYLPADWGHFNKPREILEALVNPFSKASKRKRDDVALEEQESWFEVLERDLPEDDSGDSTYEPSDEESDSEEFQSQNDTEVELELEEQDGI</sequence>
<dbReference type="Proteomes" id="UP001145742">
    <property type="component" value="Unassembled WGS sequence"/>
</dbReference>
<keyword evidence="3" id="KW-1185">Reference proteome</keyword>
<feature type="region of interest" description="Disordered" evidence="1">
    <location>
        <begin position="158"/>
        <end position="203"/>
    </location>
</feature>
<protein>
    <submittedName>
        <fullName evidence="2">Uncharacterized protein</fullName>
    </submittedName>
</protein>
<evidence type="ECO:0000313" key="2">
    <source>
        <dbReference type="EMBL" id="KAJ7422545.1"/>
    </source>
</evidence>
<proteinExistence type="predicted"/>
<feature type="compositionally biased region" description="Acidic residues" evidence="1">
    <location>
        <begin position="163"/>
        <end position="184"/>
    </location>
</feature>
<organism evidence="2 3">
    <name type="scientific">Willisornis vidua</name>
    <name type="common">Xingu scale-backed antbird</name>
    <dbReference type="NCBI Taxonomy" id="1566151"/>
    <lineage>
        <taxon>Eukaryota</taxon>
        <taxon>Metazoa</taxon>
        <taxon>Chordata</taxon>
        <taxon>Craniata</taxon>
        <taxon>Vertebrata</taxon>
        <taxon>Euteleostomi</taxon>
        <taxon>Archelosauria</taxon>
        <taxon>Archosauria</taxon>
        <taxon>Dinosauria</taxon>
        <taxon>Saurischia</taxon>
        <taxon>Theropoda</taxon>
        <taxon>Coelurosauria</taxon>
        <taxon>Aves</taxon>
        <taxon>Neognathae</taxon>
        <taxon>Neoaves</taxon>
        <taxon>Telluraves</taxon>
        <taxon>Australaves</taxon>
        <taxon>Passeriformes</taxon>
        <taxon>Thamnophilidae</taxon>
        <taxon>Willisornis</taxon>
    </lineage>
</organism>
<dbReference type="EMBL" id="WHWB01033002">
    <property type="protein sequence ID" value="KAJ7422545.1"/>
    <property type="molecule type" value="Genomic_DNA"/>
</dbReference>
<comment type="caution">
    <text evidence="2">The sequence shown here is derived from an EMBL/GenBank/DDBJ whole genome shotgun (WGS) entry which is preliminary data.</text>
</comment>